<dbReference type="InterPro" id="IPR005181">
    <property type="entry name" value="SASA"/>
</dbReference>
<dbReference type="Pfam" id="PF03629">
    <property type="entry name" value="SASA"/>
    <property type="match status" value="1"/>
</dbReference>
<dbReference type="Proteomes" id="UP001501508">
    <property type="component" value="Unassembled WGS sequence"/>
</dbReference>
<dbReference type="PANTHER" id="PTHR31988:SF19">
    <property type="entry name" value="9-O-ACETYL-N-ACETYLNEURAMINIC ACID DEACETYLASE-RELATED"/>
    <property type="match status" value="1"/>
</dbReference>
<keyword evidence="4" id="KW-1185">Reference proteome</keyword>
<dbReference type="Gene3D" id="3.40.50.1110">
    <property type="entry name" value="SGNH hydrolase"/>
    <property type="match status" value="1"/>
</dbReference>
<organism evidence="3 4">
    <name type="scientific">Ravibacter arvi</name>
    <dbReference type="NCBI Taxonomy" id="2051041"/>
    <lineage>
        <taxon>Bacteria</taxon>
        <taxon>Pseudomonadati</taxon>
        <taxon>Bacteroidota</taxon>
        <taxon>Cytophagia</taxon>
        <taxon>Cytophagales</taxon>
        <taxon>Spirosomataceae</taxon>
        <taxon>Ravibacter</taxon>
    </lineage>
</organism>
<dbReference type="RefSeq" id="WP_345032985.1">
    <property type="nucleotide sequence ID" value="NZ_BAABEY010000036.1"/>
</dbReference>
<evidence type="ECO:0000313" key="3">
    <source>
        <dbReference type="EMBL" id="GAA4447582.1"/>
    </source>
</evidence>
<keyword evidence="1" id="KW-0378">Hydrolase</keyword>
<comment type="caution">
    <text evidence="3">The sequence shown here is derived from an EMBL/GenBank/DDBJ whole genome shotgun (WGS) entry which is preliminary data.</text>
</comment>
<dbReference type="PANTHER" id="PTHR31988">
    <property type="entry name" value="ESTERASE, PUTATIVE (DUF303)-RELATED"/>
    <property type="match status" value="1"/>
</dbReference>
<dbReference type="EMBL" id="BAABEY010000036">
    <property type="protein sequence ID" value="GAA4447582.1"/>
    <property type="molecule type" value="Genomic_DNA"/>
</dbReference>
<name>A0ABP8MAT8_9BACT</name>
<evidence type="ECO:0000256" key="1">
    <source>
        <dbReference type="ARBA" id="ARBA00022801"/>
    </source>
</evidence>
<accession>A0ABP8MAT8</accession>
<evidence type="ECO:0000313" key="4">
    <source>
        <dbReference type="Proteomes" id="UP001501508"/>
    </source>
</evidence>
<protein>
    <submittedName>
        <fullName evidence="3">Sialate O-acetylesterase</fullName>
    </submittedName>
</protein>
<reference evidence="4" key="1">
    <citation type="journal article" date="2019" name="Int. J. Syst. Evol. Microbiol.">
        <title>The Global Catalogue of Microorganisms (GCM) 10K type strain sequencing project: providing services to taxonomists for standard genome sequencing and annotation.</title>
        <authorList>
            <consortium name="The Broad Institute Genomics Platform"/>
            <consortium name="The Broad Institute Genome Sequencing Center for Infectious Disease"/>
            <person name="Wu L."/>
            <person name="Ma J."/>
        </authorList>
    </citation>
    <scope>NUCLEOTIDE SEQUENCE [LARGE SCALE GENOMIC DNA]</scope>
    <source>
        <strain evidence="4">JCM 31920</strain>
    </source>
</reference>
<feature type="domain" description="Sialate O-acetylesterase" evidence="2">
    <location>
        <begin position="26"/>
        <end position="253"/>
    </location>
</feature>
<evidence type="ECO:0000259" key="2">
    <source>
        <dbReference type="Pfam" id="PF03629"/>
    </source>
</evidence>
<dbReference type="InterPro" id="IPR052940">
    <property type="entry name" value="Carb_Esterase_6"/>
</dbReference>
<dbReference type="InterPro" id="IPR036514">
    <property type="entry name" value="SGNH_hydro_sf"/>
</dbReference>
<dbReference type="SUPFAM" id="SSF52266">
    <property type="entry name" value="SGNH hydrolase"/>
    <property type="match status" value="1"/>
</dbReference>
<sequence length="255" mass="28007">MNIVLIISVLMTVFSASESRPPRKKMDLYLLIGQSNMAGRGKLDSAAVLEREGIWVIQADNSWTAAKDPVHYDKPKMVGIGPGLAFAEEIRKASGRPIGLIPCAVGGSRLDDWATGRRHEQTGIYAYDAMLARVKEAQKRGRLKGILWHQGEGDSTPELAAVYGQKLSAFFERLRKDIGAEKVPVLIGTLGDFYVRKNPRAADINKIIEGFPVPGDHIYVVSSSGLTDLGDGTHFDGPSARELGRRYAEQYLKIK</sequence>
<proteinExistence type="predicted"/>
<gene>
    <name evidence="3" type="ORF">GCM10023091_42730</name>
</gene>